<feature type="region of interest" description="Disordered" evidence="1">
    <location>
        <begin position="1"/>
        <end position="44"/>
    </location>
</feature>
<organism evidence="3">
    <name type="scientific">Sesamum radiatum</name>
    <name type="common">Black benniseed</name>
    <dbReference type="NCBI Taxonomy" id="300843"/>
    <lineage>
        <taxon>Eukaryota</taxon>
        <taxon>Viridiplantae</taxon>
        <taxon>Streptophyta</taxon>
        <taxon>Embryophyta</taxon>
        <taxon>Tracheophyta</taxon>
        <taxon>Spermatophyta</taxon>
        <taxon>Magnoliopsida</taxon>
        <taxon>eudicotyledons</taxon>
        <taxon>Gunneridae</taxon>
        <taxon>Pentapetalae</taxon>
        <taxon>asterids</taxon>
        <taxon>lamiids</taxon>
        <taxon>Lamiales</taxon>
        <taxon>Pedaliaceae</taxon>
        <taxon>Sesamum</taxon>
    </lineage>
</organism>
<evidence type="ECO:0000256" key="1">
    <source>
        <dbReference type="SAM" id="MobiDB-lite"/>
    </source>
</evidence>
<feature type="compositionally biased region" description="Polar residues" evidence="1">
    <location>
        <begin position="397"/>
        <end position="414"/>
    </location>
</feature>
<reference evidence="3" key="1">
    <citation type="submission" date="2020-06" db="EMBL/GenBank/DDBJ databases">
        <authorList>
            <person name="Li T."/>
            <person name="Hu X."/>
            <person name="Zhang T."/>
            <person name="Song X."/>
            <person name="Zhang H."/>
            <person name="Dai N."/>
            <person name="Sheng W."/>
            <person name="Hou X."/>
            <person name="Wei L."/>
        </authorList>
    </citation>
    <scope>NUCLEOTIDE SEQUENCE</scope>
    <source>
        <strain evidence="3">G02</strain>
        <tissue evidence="3">Leaf</tissue>
    </source>
</reference>
<reference evidence="3" key="2">
    <citation type="journal article" date="2024" name="Plant">
        <title>Genomic evolution and insights into agronomic trait innovations of Sesamum species.</title>
        <authorList>
            <person name="Miao H."/>
            <person name="Wang L."/>
            <person name="Qu L."/>
            <person name="Liu H."/>
            <person name="Sun Y."/>
            <person name="Le M."/>
            <person name="Wang Q."/>
            <person name="Wei S."/>
            <person name="Zheng Y."/>
            <person name="Lin W."/>
            <person name="Duan Y."/>
            <person name="Cao H."/>
            <person name="Xiong S."/>
            <person name="Wang X."/>
            <person name="Wei L."/>
            <person name="Li C."/>
            <person name="Ma Q."/>
            <person name="Ju M."/>
            <person name="Zhao R."/>
            <person name="Li G."/>
            <person name="Mu C."/>
            <person name="Tian Q."/>
            <person name="Mei H."/>
            <person name="Zhang T."/>
            <person name="Gao T."/>
            <person name="Zhang H."/>
        </authorList>
    </citation>
    <scope>NUCLEOTIDE SEQUENCE</scope>
    <source>
        <strain evidence="3">G02</strain>
    </source>
</reference>
<sequence>MAKTKRSKAAMAEPISGTTKTSSQCKNGPDSNKEQVTAGRPVSGKPLATAGFLAKTTALPTTVPISVKETTMPTDTAKVRPLDFHGFISELKASPFATKTDATAVASRASLPAESVVVNAAKHLSRGCLVPTFPRLKALRALSQSWGASFQLHDSGWLIFRFARAEDKQRILARGPYFVYGRPLLLKNMSDCFEFKEDDISLTLVWATLPSLPLECWHPNALGKIGSRLSTPITMDSLTIKMEYVSYARILVEVDASKKLVDHVEFILPNGVARKQPIVYEFTPEFCSTCNRFGHLKESCQPSAAPSATATNTAARNANDAVVKTAAPKKAPPIEWTVVQHRQRNNLKQQQPAEVVQQPDATPVTSSGKQSQTAEQQLIPTAVPMIRRPAVVETDSEASSFGSSNDQDSPTLTQHLMPGAKASILAPNDPKMKQQLGGESPPPSL</sequence>
<feature type="region of interest" description="Disordered" evidence="1">
    <location>
        <begin position="348"/>
        <end position="445"/>
    </location>
</feature>
<gene>
    <name evidence="3" type="ORF">Sradi_5111200</name>
</gene>
<feature type="compositionally biased region" description="Polar residues" evidence="1">
    <location>
        <begin position="16"/>
        <end position="30"/>
    </location>
</feature>
<protein>
    <recommendedName>
        <fullName evidence="2">DUF4283 domain-containing protein</fullName>
    </recommendedName>
</protein>
<dbReference type="PANTHER" id="PTHR31286:SF168">
    <property type="entry name" value="DUF4283 DOMAIN-CONTAINING PROTEIN"/>
    <property type="match status" value="1"/>
</dbReference>
<evidence type="ECO:0000259" key="2">
    <source>
        <dbReference type="Pfam" id="PF14111"/>
    </source>
</evidence>
<dbReference type="PANTHER" id="PTHR31286">
    <property type="entry name" value="GLYCINE-RICH CELL WALL STRUCTURAL PROTEIN 1.8-LIKE"/>
    <property type="match status" value="1"/>
</dbReference>
<feature type="domain" description="DUF4283" evidence="2">
    <location>
        <begin position="130"/>
        <end position="196"/>
    </location>
</feature>
<dbReference type="Pfam" id="PF14111">
    <property type="entry name" value="DUF4283"/>
    <property type="match status" value="1"/>
</dbReference>
<name>A0AAW2M3L4_SESRA</name>
<evidence type="ECO:0000313" key="3">
    <source>
        <dbReference type="EMBL" id="KAL0325419.1"/>
    </source>
</evidence>
<feature type="compositionally biased region" description="Polar residues" evidence="1">
    <location>
        <begin position="359"/>
        <end position="379"/>
    </location>
</feature>
<accession>A0AAW2M3L4</accession>
<dbReference type="InterPro" id="IPR040256">
    <property type="entry name" value="At4g02000-like"/>
</dbReference>
<dbReference type="InterPro" id="IPR025558">
    <property type="entry name" value="DUF4283"/>
</dbReference>
<dbReference type="EMBL" id="JACGWJ010000023">
    <property type="protein sequence ID" value="KAL0325419.1"/>
    <property type="molecule type" value="Genomic_DNA"/>
</dbReference>
<proteinExistence type="predicted"/>
<dbReference type="AlphaFoldDB" id="A0AAW2M3L4"/>
<comment type="caution">
    <text evidence="3">The sequence shown here is derived from an EMBL/GenBank/DDBJ whole genome shotgun (WGS) entry which is preliminary data.</text>
</comment>